<dbReference type="InterPro" id="IPR012349">
    <property type="entry name" value="Split_barrel_FMN-bd"/>
</dbReference>
<comment type="caution">
    <text evidence="3">The sequence shown here is derived from an EMBL/GenBank/DDBJ whole genome shotgun (WGS) entry which is preliminary data.</text>
</comment>
<dbReference type="SMART" id="SM00903">
    <property type="entry name" value="Flavin_Reduct"/>
    <property type="match status" value="1"/>
</dbReference>
<proteinExistence type="predicted"/>
<organism evidence="3 4">
    <name type="scientific">Aliidongia dinghuensis</name>
    <dbReference type="NCBI Taxonomy" id="1867774"/>
    <lineage>
        <taxon>Bacteria</taxon>
        <taxon>Pseudomonadati</taxon>
        <taxon>Pseudomonadota</taxon>
        <taxon>Alphaproteobacteria</taxon>
        <taxon>Rhodospirillales</taxon>
        <taxon>Dongiaceae</taxon>
        <taxon>Aliidongia</taxon>
    </lineage>
</organism>
<dbReference type="InterPro" id="IPR050268">
    <property type="entry name" value="NADH-dep_flavin_reductase"/>
</dbReference>
<gene>
    <name evidence="3" type="ORF">GCM10011611_58870</name>
</gene>
<dbReference type="PANTHER" id="PTHR30466">
    <property type="entry name" value="FLAVIN REDUCTASE"/>
    <property type="match status" value="1"/>
</dbReference>
<evidence type="ECO:0000313" key="3">
    <source>
        <dbReference type="EMBL" id="GGF44660.1"/>
    </source>
</evidence>
<evidence type="ECO:0000256" key="1">
    <source>
        <dbReference type="ARBA" id="ARBA00023002"/>
    </source>
</evidence>
<dbReference type="InterPro" id="IPR002563">
    <property type="entry name" value="Flavin_Rdtase-like_dom"/>
</dbReference>
<keyword evidence="4" id="KW-1185">Reference proteome</keyword>
<sequence>MGLVPAAVTIITARHGALRNGLTATAVTSVSAEPPQLLICVNRQASAEPLIDGAGRFAVNILTPAHEDAARRFAQSKLSAEERFAGGWIDLPSGVPALADALAVFDCRVVQQSRLGTHSLFIGEVLEIATGAGEPLLYHAGRYRTLA</sequence>
<evidence type="ECO:0000259" key="2">
    <source>
        <dbReference type="SMART" id="SM00903"/>
    </source>
</evidence>
<evidence type="ECO:0000313" key="4">
    <source>
        <dbReference type="Proteomes" id="UP000646365"/>
    </source>
</evidence>
<dbReference type="GO" id="GO:0042602">
    <property type="term" value="F:riboflavin reductase (NADPH) activity"/>
    <property type="evidence" value="ECO:0007669"/>
    <property type="project" value="TreeGrafter"/>
</dbReference>
<dbReference type="Gene3D" id="2.30.110.10">
    <property type="entry name" value="Electron Transport, Fmn-binding Protein, Chain A"/>
    <property type="match status" value="1"/>
</dbReference>
<reference evidence="3" key="1">
    <citation type="journal article" date="2014" name="Int. J. Syst. Evol. Microbiol.">
        <title>Complete genome sequence of Corynebacterium casei LMG S-19264T (=DSM 44701T), isolated from a smear-ripened cheese.</title>
        <authorList>
            <consortium name="US DOE Joint Genome Institute (JGI-PGF)"/>
            <person name="Walter F."/>
            <person name="Albersmeier A."/>
            <person name="Kalinowski J."/>
            <person name="Ruckert C."/>
        </authorList>
    </citation>
    <scope>NUCLEOTIDE SEQUENCE</scope>
    <source>
        <strain evidence="3">CGMCC 1.15725</strain>
    </source>
</reference>
<dbReference type="Pfam" id="PF01613">
    <property type="entry name" value="Flavin_Reduct"/>
    <property type="match status" value="1"/>
</dbReference>
<reference evidence="3" key="2">
    <citation type="submission" date="2020-09" db="EMBL/GenBank/DDBJ databases">
        <authorList>
            <person name="Sun Q."/>
            <person name="Zhou Y."/>
        </authorList>
    </citation>
    <scope>NUCLEOTIDE SEQUENCE</scope>
    <source>
        <strain evidence="3">CGMCC 1.15725</strain>
    </source>
</reference>
<dbReference type="GO" id="GO:0010181">
    <property type="term" value="F:FMN binding"/>
    <property type="evidence" value="ECO:0007669"/>
    <property type="project" value="InterPro"/>
</dbReference>
<dbReference type="Proteomes" id="UP000646365">
    <property type="component" value="Unassembled WGS sequence"/>
</dbReference>
<dbReference type="PANTHER" id="PTHR30466:SF1">
    <property type="entry name" value="FMN REDUCTASE (NADH) RUTF"/>
    <property type="match status" value="1"/>
</dbReference>
<protein>
    <submittedName>
        <fullName evidence="3">FMN reductase</fullName>
    </submittedName>
</protein>
<keyword evidence="1" id="KW-0560">Oxidoreductase</keyword>
<dbReference type="AlphaFoldDB" id="A0A8J2Z1F7"/>
<dbReference type="SUPFAM" id="SSF50475">
    <property type="entry name" value="FMN-binding split barrel"/>
    <property type="match status" value="1"/>
</dbReference>
<name>A0A8J2Z1F7_9PROT</name>
<dbReference type="EMBL" id="BMJQ01000021">
    <property type="protein sequence ID" value="GGF44660.1"/>
    <property type="molecule type" value="Genomic_DNA"/>
</dbReference>
<feature type="domain" description="Flavin reductase like" evidence="2">
    <location>
        <begin position="1"/>
        <end position="145"/>
    </location>
</feature>
<accession>A0A8J2Z1F7</accession>